<reference evidence="2" key="1">
    <citation type="journal article" date="2011" name="Nature">
        <title>Genome sequence and analysis of the tuber crop potato.</title>
        <authorList>
            <consortium name="The Potato Genome Sequencing Consortium"/>
        </authorList>
    </citation>
    <scope>NUCLEOTIDE SEQUENCE [LARGE SCALE GENOMIC DNA]</scope>
    <source>
        <strain evidence="2">cv. DM1-3 516 R44</strain>
    </source>
</reference>
<dbReference type="ExpressionAtlas" id="M1B6B4">
    <property type="expression patterns" value="baseline"/>
</dbReference>
<dbReference type="Proteomes" id="UP000011115">
    <property type="component" value="Unassembled WGS sequence"/>
</dbReference>
<evidence type="ECO:0000313" key="2">
    <source>
        <dbReference type="Proteomes" id="UP000011115"/>
    </source>
</evidence>
<reference evidence="1" key="2">
    <citation type="submission" date="2015-06" db="UniProtKB">
        <authorList>
            <consortium name="EnsemblPlants"/>
        </authorList>
    </citation>
    <scope>IDENTIFICATION</scope>
    <source>
        <strain evidence="1">DM1-3 516 R44</strain>
    </source>
</reference>
<protein>
    <submittedName>
        <fullName evidence="1">Zinc finger family protein</fullName>
    </submittedName>
</protein>
<dbReference type="EnsemblPlants" id="PGSC0003DMT400038100">
    <property type="protein sequence ID" value="PGSC0003DMT400038100"/>
    <property type="gene ID" value="PGSC0003DMG400014691"/>
</dbReference>
<dbReference type="OrthoDB" id="18412at2759"/>
<accession>M1B6B4</accession>
<name>M1B6B4_SOLTU</name>
<keyword evidence="2" id="KW-1185">Reference proteome</keyword>
<sequence length="81" mass="8799">MEAYDMPEEDIEESFVLLQLHSALLDLALAADMKPLAGSCPFPYSSPCPYSFPLLSCIAGFQDTSQGPSCIQWPSSAVKQL</sequence>
<gene>
    <name evidence="1" type="primary">LOC102582946</name>
</gene>
<organism evidence="1 2">
    <name type="scientific">Solanum tuberosum</name>
    <name type="common">Potato</name>
    <dbReference type="NCBI Taxonomy" id="4113"/>
    <lineage>
        <taxon>Eukaryota</taxon>
        <taxon>Viridiplantae</taxon>
        <taxon>Streptophyta</taxon>
        <taxon>Embryophyta</taxon>
        <taxon>Tracheophyta</taxon>
        <taxon>Spermatophyta</taxon>
        <taxon>Magnoliopsida</taxon>
        <taxon>eudicotyledons</taxon>
        <taxon>Gunneridae</taxon>
        <taxon>Pentapetalae</taxon>
        <taxon>asterids</taxon>
        <taxon>lamiids</taxon>
        <taxon>Solanales</taxon>
        <taxon>Solanaceae</taxon>
        <taxon>Solanoideae</taxon>
        <taxon>Solaneae</taxon>
        <taxon>Solanum</taxon>
    </lineage>
</organism>
<evidence type="ECO:0000313" key="1">
    <source>
        <dbReference type="EnsemblPlants" id="PGSC0003DMT400038100"/>
    </source>
</evidence>
<proteinExistence type="predicted"/>
<dbReference type="Gramene" id="PGSC0003DMT400038100">
    <property type="protein sequence ID" value="PGSC0003DMT400038100"/>
    <property type="gene ID" value="PGSC0003DMG400014691"/>
</dbReference>
<dbReference type="HOGENOM" id="CLU_2578563_0_0_1"/>
<dbReference type="AlphaFoldDB" id="M1B6B4"/>